<keyword evidence="8 12" id="KW-1133">Transmembrane helix</keyword>
<dbReference type="InterPro" id="IPR024194">
    <property type="entry name" value="Ac/AlaTfrase_AlgI/DltB"/>
</dbReference>
<dbReference type="Pfam" id="PF03062">
    <property type="entry name" value="MBOAT"/>
    <property type="match status" value="1"/>
</dbReference>
<evidence type="ECO:0000256" key="10">
    <source>
        <dbReference type="ARBA" id="ARBA00023315"/>
    </source>
</evidence>
<evidence type="ECO:0000256" key="9">
    <source>
        <dbReference type="ARBA" id="ARBA00023136"/>
    </source>
</evidence>
<dbReference type="GO" id="GO:0042121">
    <property type="term" value="P:alginic acid biosynthetic process"/>
    <property type="evidence" value="ECO:0007669"/>
    <property type="project" value="UniProtKB-UniRule"/>
</dbReference>
<reference evidence="13 14" key="1">
    <citation type="submission" date="2018-05" db="EMBL/GenBank/DDBJ databases">
        <title>Abyssibacter profundi OUC007T gen. nov., sp. nov, a marine bacterium isolated from seawater of the Mariana Trench.</title>
        <authorList>
            <person name="Zhou S."/>
        </authorList>
    </citation>
    <scope>NUCLEOTIDE SEQUENCE [LARGE SCALE GENOMIC DNA]</scope>
    <source>
        <strain evidence="13 14">OUC007</strain>
    </source>
</reference>
<feature type="transmembrane region" description="Helical" evidence="12">
    <location>
        <begin position="313"/>
        <end position="336"/>
    </location>
</feature>
<evidence type="ECO:0000256" key="8">
    <source>
        <dbReference type="ARBA" id="ARBA00022989"/>
    </source>
</evidence>
<proteinExistence type="inferred from homology"/>
<dbReference type="OrthoDB" id="139172at2"/>
<dbReference type="UniPathway" id="UPA00286"/>
<comment type="similarity">
    <text evidence="3 11">Belongs to the membrane-bound acyltransferase family.</text>
</comment>
<dbReference type="PIRSF" id="PIRSF016636">
    <property type="entry name" value="AlgI_DltB"/>
    <property type="match status" value="1"/>
</dbReference>
<evidence type="ECO:0000256" key="11">
    <source>
        <dbReference type="PIRNR" id="PIRNR016636"/>
    </source>
</evidence>
<dbReference type="PANTHER" id="PTHR13285:SF23">
    <property type="entry name" value="TEICHOIC ACID D-ALANYLTRANSFERASE"/>
    <property type="match status" value="1"/>
</dbReference>
<evidence type="ECO:0000256" key="12">
    <source>
        <dbReference type="SAM" id="Phobius"/>
    </source>
</evidence>
<dbReference type="GO" id="GO:0016746">
    <property type="term" value="F:acyltransferase activity"/>
    <property type="evidence" value="ECO:0007669"/>
    <property type="project" value="UniProtKB-KW"/>
</dbReference>
<evidence type="ECO:0000256" key="5">
    <source>
        <dbReference type="ARBA" id="ARBA00022679"/>
    </source>
</evidence>
<feature type="transmembrane region" description="Helical" evidence="12">
    <location>
        <begin position="443"/>
        <end position="464"/>
    </location>
</feature>
<sequence>MVFSSNIFLFVFLPAFLGVYCLSPARWRNAWIVVGSYAFYAWWRLDFLALFVLVTVVNYAVGRRIHAAHVDQAPRRARNWMLAGVIADLSVLGYFKYANFGVDSFNLMLTSAGVAPFHLADVVLPIGISFYTFQAVSYVIDVYRRDTPPADNPIDFAAFIALFPQLIAGPVLRYKDLAPQLRHRPLSGDLFGEGVARFMQGFIKKVLIADSVAPLADAGFALQDPSMADAWLTTLAYTVQLYFDFSGYTDMAIGLGLMMGFRFIENFRQPYVAQSITEFWRRWHISLSTWLKDYLYISLGGNRRGRLRTYVNLLLTMVLGGLWHGANWTFVAWGAWHGAILAVERALGVDGRPAGFRPLRWALTLLFVMLGWVAFRAESLADAGRIYAALFGLGPTGLSPAYVAAISQFNLALLGLGVAVLVIGGAGDRLAAQAAAPVRHRRLMRWSAALALPVFVAAVLKLSADAYSPFLYFQF</sequence>
<evidence type="ECO:0000313" key="13">
    <source>
        <dbReference type="EMBL" id="PWN55470.1"/>
    </source>
</evidence>
<evidence type="ECO:0000256" key="3">
    <source>
        <dbReference type="ARBA" id="ARBA00010323"/>
    </source>
</evidence>
<dbReference type="EMBL" id="QEQK01000010">
    <property type="protein sequence ID" value="PWN55470.1"/>
    <property type="molecule type" value="Genomic_DNA"/>
</dbReference>
<keyword evidence="7 11" id="KW-0016">Alginate biosynthesis</keyword>
<feature type="transmembrane region" description="Helical" evidence="12">
    <location>
        <begin position="387"/>
        <end position="405"/>
    </location>
</feature>
<evidence type="ECO:0000256" key="2">
    <source>
        <dbReference type="ARBA" id="ARBA00005182"/>
    </source>
</evidence>
<comment type="caution">
    <text evidence="13">The sequence shown here is derived from an EMBL/GenBank/DDBJ whole genome shotgun (WGS) entry which is preliminary data.</text>
</comment>
<dbReference type="Proteomes" id="UP000251800">
    <property type="component" value="Unassembled WGS sequence"/>
</dbReference>
<organism evidence="13 14">
    <name type="scientific">Abyssibacter profundi</name>
    <dbReference type="NCBI Taxonomy" id="2182787"/>
    <lineage>
        <taxon>Bacteria</taxon>
        <taxon>Pseudomonadati</taxon>
        <taxon>Pseudomonadota</taxon>
        <taxon>Gammaproteobacteria</taxon>
        <taxon>Chromatiales</taxon>
        <taxon>Oceanococcaceae</taxon>
        <taxon>Abyssibacter</taxon>
    </lineage>
</organism>
<keyword evidence="6 11" id="KW-0812">Transmembrane</keyword>
<evidence type="ECO:0000256" key="1">
    <source>
        <dbReference type="ARBA" id="ARBA00004651"/>
    </source>
</evidence>
<evidence type="ECO:0000256" key="6">
    <source>
        <dbReference type="ARBA" id="ARBA00022692"/>
    </source>
</evidence>
<dbReference type="PIRSF" id="PIRSF500217">
    <property type="entry name" value="AlgI"/>
    <property type="match status" value="1"/>
</dbReference>
<dbReference type="AlphaFoldDB" id="A0A363UJ67"/>
<keyword evidence="4 11" id="KW-1003">Cell membrane</keyword>
<evidence type="ECO:0000256" key="7">
    <source>
        <dbReference type="ARBA" id="ARBA00022841"/>
    </source>
</evidence>
<accession>A0A363UJ67</accession>
<dbReference type="EC" id="2.3.1.-" evidence="11"/>
<dbReference type="InterPro" id="IPR051085">
    <property type="entry name" value="MB_O-acyltransferase"/>
</dbReference>
<name>A0A363UJ67_9GAMM</name>
<evidence type="ECO:0000256" key="4">
    <source>
        <dbReference type="ARBA" id="ARBA00022475"/>
    </source>
</evidence>
<feature type="transmembrane region" description="Helical" evidence="12">
    <location>
        <begin position="356"/>
        <end position="375"/>
    </location>
</feature>
<keyword evidence="11" id="KW-0997">Cell inner membrane</keyword>
<evidence type="ECO:0000313" key="14">
    <source>
        <dbReference type="Proteomes" id="UP000251800"/>
    </source>
</evidence>
<comment type="subcellular location">
    <subcellularLocation>
        <location evidence="11">Cell inner membrane</location>
    </subcellularLocation>
    <subcellularLocation>
        <location evidence="1">Cell membrane</location>
        <topology evidence="1">Multi-pass membrane protein</topology>
    </subcellularLocation>
</comment>
<dbReference type="PANTHER" id="PTHR13285">
    <property type="entry name" value="ACYLTRANSFERASE"/>
    <property type="match status" value="1"/>
</dbReference>
<gene>
    <name evidence="13" type="ORF">DEH80_11790</name>
</gene>
<keyword evidence="9 11" id="KW-0472">Membrane</keyword>
<keyword evidence="10 11" id="KW-0012">Acyltransferase</keyword>
<comment type="pathway">
    <text evidence="2 11">Glycan biosynthesis; alginate biosynthesis.</text>
</comment>
<feature type="transmembrane region" description="Helical" evidence="12">
    <location>
        <begin position="411"/>
        <end position="431"/>
    </location>
</feature>
<protein>
    <recommendedName>
        <fullName evidence="11">Probable alginate O-acetylase</fullName>
        <ecNumber evidence="11">2.3.1.-</ecNumber>
    </recommendedName>
</protein>
<keyword evidence="14" id="KW-1185">Reference proteome</keyword>
<dbReference type="InterPro" id="IPR004299">
    <property type="entry name" value="MBOAT_fam"/>
</dbReference>
<feature type="transmembrane region" description="Helical" evidence="12">
    <location>
        <begin position="80"/>
        <end position="97"/>
    </location>
</feature>
<dbReference type="InterPro" id="IPR028362">
    <property type="entry name" value="AlgI"/>
</dbReference>
<dbReference type="GO" id="GO:0005886">
    <property type="term" value="C:plasma membrane"/>
    <property type="evidence" value="ECO:0007669"/>
    <property type="project" value="UniProtKB-SubCell"/>
</dbReference>
<keyword evidence="5 11" id="KW-0808">Transferase</keyword>
<feature type="transmembrane region" description="Helical" evidence="12">
    <location>
        <begin position="117"/>
        <end position="140"/>
    </location>
</feature>
<feature type="transmembrane region" description="Helical" evidence="12">
    <location>
        <begin position="37"/>
        <end position="60"/>
    </location>
</feature>